<keyword evidence="1" id="KW-0614">Plasmid</keyword>
<accession>A0ACD5H430</accession>
<dbReference type="EMBL" id="CP182910">
    <property type="protein sequence ID" value="XPM67474.1"/>
    <property type="molecule type" value="Genomic_DNA"/>
</dbReference>
<name>A0ACD5H430_9CYAN</name>
<dbReference type="Proteomes" id="UP000095472">
    <property type="component" value="Plasmid p10kb"/>
</dbReference>
<evidence type="ECO:0000313" key="2">
    <source>
        <dbReference type="Proteomes" id="UP000095472"/>
    </source>
</evidence>
<keyword evidence="2" id="KW-1185">Reference proteome</keyword>
<geneLocation type="plasmid" evidence="1 2">
    <name>p10kb</name>
</geneLocation>
<gene>
    <name evidence="1" type="ORF">BH720_037645</name>
</gene>
<sequence>MPCAGFAPEKATALLSGLPGSGKSLMAVDLAFAVATGGEFLGEKVKQSP</sequence>
<evidence type="ECO:0000313" key="1">
    <source>
        <dbReference type="EMBL" id="XPM67474.1"/>
    </source>
</evidence>
<reference evidence="1 2" key="1">
    <citation type="journal article" date="2016" name="Genome Announc.">
        <title>Draft Genome Sequence of the Thermotolerant Cyanobacterium Desertifilum sp. IPPAS B-1220.</title>
        <authorList>
            <person name="Mironov K.S."/>
            <person name="Sinetova M.A."/>
            <person name="Bolatkhan K."/>
            <person name="Zayadan B.K."/>
            <person name="Ustinova V.V."/>
            <person name="Kupriyanova E.V."/>
            <person name="Skrypnik A.N."/>
            <person name="Gogoleva N.E."/>
            <person name="Gogolev Y.V."/>
            <person name="Los D.A."/>
        </authorList>
    </citation>
    <scope>NUCLEOTIDE SEQUENCE [LARGE SCALE GENOMIC DNA]</scope>
    <source>
        <strain evidence="1 2">IPPAS B-1220</strain>
    </source>
</reference>
<organism evidence="1 2">
    <name type="scientific">Desertifilum tharense IPPAS B-1220</name>
    <dbReference type="NCBI Taxonomy" id="1781255"/>
    <lineage>
        <taxon>Bacteria</taxon>
        <taxon>Bacillati</taxon>
        <taxon>Cyanobacteriota</taxon>
        <taxon>Cyanophyceae</taxon>
        <taxon>Desertifilales</taxon>
        <taxon>Desertifilaceae</taxon>
        <taxon>Desertifilum</taxon>
    </lineage>
</organism>
<protein>
    <submittedName>
        <fullName evidence="1">AAA family ATPase</fullName>
    </submittedName>
</protein>
<proteinExistence type="predicted"/>